<dbReference type="EMBL" id="AZFK01000087">
    <property type="protein sequence ID" value="KRL87777.1"/>
    <property type="molecule type" value="Genomic_DNA"/>
</dbReference>
<comment type="caution">
    <text evidence="2">The sequence shown here is derived from an EMBL/GenBank/DDBJ whole genome shotgun (WGS) entry which is preliminary data.</text>
</comment>
<dbReference type="Pfam" id="PF02589">
    <property type="entry name" value="LUD_dom"/>
    <property type="match status" value="1"/>
</dbReference>
<dbReference type="InterPro" id="IPR003741">
    <property type="entry name" value="LUD_dom"/>
</dbReference>
<dbReference type="SUPFAM" id="SSF100950">
    <property type="entry name" value="NagB/RpiA/CoA transferase-like"/>
    <property type="match status" value="1"/>
</dbReference>
<dbReference type="Gene3D" id="3.40.50.10420">
    <property type="entry name" value="NagB/RpiA/CoA transferase-like"/>
    <property type="match status" value="1"/>
</dbReference>
<accession>A0A0R1U3A0</accession>
<protein>
    <recommendedName>
        <fullName evidence="1">LUD domain-containing protein</fullName>
    </recommendedName>
</protein>
<dbReference type="PANTHER" id="PTHR43682:SF1">
    <property type="entry name" value="LACTATE UTILIZATION PROTEIN C"/>
    <property type="match status" value="1"/>
</dbReference>
<dbReference type="InterPro" id="IPR037171">
    <property type="entry name" value="NagB/RpiA_transferase-like"/>
</dbReference>
<feature type="domain" description="LUD" evidence="1">
    <location>
        <begin position="57"/>
        <end position="240"/>
    </location>
</feature>
<evidence type="ECO:0000259" key="1">
    <source>
        <dbReference type="Pfam" id="PF02589"/>
    </source>
</evidence>
<sequence>MTDLLAQANTKANREKFLNHLAQQAGRDRHQVQPFEPLNDLPDQVLANQAPQALLATAKQNSEAVAAKVYLKTSDELASFLDEYLQTIQAKTLLLPGVCEAQWEAYHLADWAGHPQGVTTTVWSPEPADRAQNAQAADQADLAVGFADYLIANTGTITVVTTPAQGRAFNYLPEHYLALVPQSGLVRSTRQAVEKYEAALADGFQTSAINFISGPSNSGDIEMELVVGVHGPVDCAYVIVTDR</sequence>
<evidence type="ECO:0000313" key="2">
    <source>
        <dbReference type="EMBL" id="KRL87777.1"/>
    </source>
</evidence>
<organism evidence="2 3">
    <name type="scientific">Limosilactobacillus ingluviei DSM 15946</name>
    <dbReference type="NCBI Taxonomy" id="1423760"/>
    <lineage>
        <taxon>Bacteria</taxon>
        <taxon>Bacillati</taxon>
        <taxon>Bacillota</taxon>
        <taxon>Bacilli</taxon>
        <taxon>Lactobacillales</taxon>
        <taxon>Lactobacillaceae</taxon>
        <taxon>Limosilactobacillus</taxon>
    </lineage>
</organism>
<dbReference type="InterPro" id="IPR024185">
    <property type="entry name" value="FTHF_cligase-like_sf"/>
</dbReference>
<gene>
    <name evidence="2" type="ORF">FC43_GL000879</name>
</gene>
<dbReference type="PATRIC" id="fig|1423760.3.peg.904"/>
<dbReference type="PANTHER" id="PTHR43682">
    <property type="entry name" value="LACTATE UTILIZATION PROTEIN C"/>
    <property type="match status" value="1"/>
</dbReference>
<dbReference type="RefSeq" id="WP_056955544.1">
    <property type="nucleotide sequence ID" value="NZ_AZFK01000087.1"/>
</dbReference>
<dbReference type="Proteomes" id="UP000050816">
    <property type="component" value="Unassembled WGS sequence"/>
</dbReference>
<reference evidence="2 3" key="1">
    <citation type="journal article" date="2015" name="Genome Announc.">
        <title>Expanding the biotechnology potential of lactobacilli through comparative genomics of 213 strains and associated genera.</title>
        <authorList>
            <person name="Sun Z."/>
            <person name="Harris H.M."/>
            <person name="McCann A."/>
            <person name="Guo C."/>
            <person name="Argimon S."/>
            <person name="Zhang W."/>
            <person name="Yang X."/>
            <person name="Jeffery I.B."/>
            <person name="Cooney J.C."/>
            <person name="Kagawa T.F."/>
            <person name="Liu W."/>
            <person name="Song Y."/>
            <person name="Salvetti E."/>
            <person name="Wrobel A."/>
            <person name="Rasinkangas P."/>
            <person name="Parkhill J."/>
            <person name="Rea M.C."/>
            <person name="O'Sullivan O."/>
            <person name="Ritari J."/>
            <person name="Douillard F.P."/>
            <person name="Paul Ross R."/>
            <person name="Yang R."/>
            <person name="Briner A.E."/>
            <person name="Felis G.E."/>
            <person name="de Vos W.M."/>
            <person name="Barrangou R."/>
            <person name="Klaenhammer T.R."/>
            <person name="Caufield P.W."/>
            <person name="Cui Y."/>
            <person name="Zhang H."/>
            <person name="O'Toole P.W."/>
        </authorList>
    </citation>
    <scope>NUCLEOTIDE SEQUENCE [LARGE SCALE GENOMIC DNA]</scope>
    <source>
        <strain evidence="2 3">DSM 15946</strain>
    </source>
</reference>
<evidence type="ECO:0000313" key="3">
    <source>
        <dbReference type="Proteomes" id="UP000050816"/>
    </source>
</evidence>
<dbReference type="AlphaFoldDB" id="A0A0R1U3A0"/>
<proteinExistence type="predicted"/>
<name>A0A0R1U3A0_9LACO</name>